<evidence type="ECO:0000256" key="1">
    <source>
        <dbReference type="ARBA" id="ARBA00000900"/>
    </source>
</evidence>
<evidence type="ECO:0000313" key="13">
    <source>
        <dbReference type="EMBL" id="GMN44854.1"/>
    </source>
</evidence>
<feature type="transmembrane region" description="Helical" evidence="10">
    <location>
        <begin position="655"/>
        <end position="673"/>
    </location>
</feature>
<comment type="catalytic activity">
    <reaction evidence="1">
        <text>S-ubiquitinyl-[E2 ubiquitin-conjugating enzyme]-L-cysteine + [acceptor protein]-L-lysine = [E2 ubiquitin-conjugating enzyme]-L-cysteine + N(6)-ubiquitinyl-[acceptor protein]-L-lysine.</text>
        <dbReference type="EC" id="2.3.2.27"/>
    </reaction>
</comment>
<evidence type="ECO:0000256" key="9">
    <source>
        <dbReference type="ARBA" id="ARBA00023136"/>
    </source>
</evidence>
<evidence type="ECO:0000259" key="12">
    <source>
        <dbReference type="Pfam" id="PF25333"/>
    </source>
</evidence>
<keyword evidence="9 10" id="KW-0472">Membrane</keyword>
<keyword evidence="14" id="KW-1185">Reference proteome</keyword>
<gene>
    <name evidence="13" type="ORF">TIFTF001_014050</name>
</gene>
<dbReference type="PANTHER" id="PTHR33389">
    <property type="entry name" value="FAMILY PROTEIN, PUTATIVE (DUF2921)-RELATED"/>
    <property type="match status" value="1"/>
</dbReference>
<feature type="domain" description="DUF2921" evidence="12">
    <location>
        <begin position="44"/>
        <end position="233"/>
    </location>
</feature>
<evidence type="ECO:0000313" key="14">
    <source>
        <dbReference type="Proteomes" id="UP001187192"/>
    </source>
</evidence>
<dbReference type="PANTHER" id="PTHR33389:SF18">
    <property type="entry name" value="OS01G0677900 PROTEIN"/>
    <property type="match status" value="1"/>
</dbReference>
<dbReference type="InterPro" id="IPR057425">
    <property type="entry name" value="DUF2921_N"/>
</dbReference>
<evidence type="ECO:0000256" key="5">
    <source>
        <dbReference type="ARBA" id="ARBA00022679"/>
    </source>
</evidence>
<dbReference type="EMBL" id="BTGU01000019">
    <property type="protein sequence ID" value="GMN44854.1"/>
    <property type="molecule type" value="Genomic_DNA"/>
</dbReference>
<keyword evidence="7" id="KW-0833">Ubl conjugation pathway</keyword>
<proteinExistence type="predicted"/>
<dbReference type="AlphaFoldDB" id="A0AA88A323"/>
<dbReference type="Proteomes" id="UP001187192">
    <property type="component" value="Unassembled WGS sequence"/>
</dbReference>
<dbReference type="EC" id="2.3.2.27" evidence="4"/>
<dbReference type="GO" id="GO:0012505">
    <property type="term" value="C:endomembrane system"/>
    <property type="evidence" value="ECO:0007669"/>
    <property type="project" value="UniProtKB-SubCell"/>
</dbReference>
<feature type="transmembrane region" description="Helical" evidence="10">
    <location>
        <begin position="881"/>
        <end position="900"/>
    </location>
</feature>
<feature type="domain" description="SWEET-like" evidence="11">
    <location>
        <begin position="644"/>
        <end position="914"/>
    </location>
</feature>
<feature type="transmembrane region" description="Helical" evidence="10">
    <location>
        <begin position="735"/>
        <end position="753"/>
    </location>
</feature>
<evidence type="ECO:0000256" key="10">
    <source>
        <dbReference type="SAM" id="Phobius"/>
    </source>
</evidence>
<dbReference type="GO" id="GO:0061630">
    <property type="term" value="F:ubiquitin protein ligase activity"/>
    <property type="evidence" value="ECO:0007669"/>
    <property type="project" value="UniProtKB-EC"/>
</dbReference>
<feature type="transmembrane region" description="Helical" evidence="10">
    <location>
        <begin position="685"/>
        <end position="704"/>
    </location>
</feature>
<evidence type="ECO:0000256" key="7">
    <source>
        <dbReference type="ARBA" id="ARBA00022786"/>
    </source>
</evidence>
<evidence type="ECO:0000256" key="3">
    <source>
        <dbReference type="ARBA" id="ARBA00004906"/>
    </source>
</evidence>
<evidence type="ECO:0000256" key="4">
    <source>
        <dbReference type="ARBA" id="ARBA00012483"/>
    </source>
</evidence>
<keyword evidence="5" id="KW-0808">Transferase</keyword>
<name>A0AA88A323_FICCA</name>
<evidence type="ECO:0000259" key="11">
    <source>
        <dbReference type="Pfam" id="PF11145"/>
    </source>
</evidence>
<feature type="transmembrane region" description="Helical" evidence="10">
    <location>
        <begin position="773"/>
        <end position="792"/>
    </location>
</feature>
<dbReference type="InterPro" id="IPR021319">
    <property type="entry name" value="DUF2921"/>
</dbReference>
<dbReference type="Pfam" id="PF11145">
    <property type="entry name" value="DUF2921"/>
    <property type="match status" value="1"/>
</dbReference>
<feature type="domain" description="DUF2921" evidence="12">
    <location>
        <begin position="459"/>
        <end position="632"/>
    </location>
</feature>
<evidence type="ECO:0000256" key="8">
    <source>
        <dbReference type="ARBA" id="ARBA00022989"/>
    </source>
</evidence>
<protein>
    <recommendedName>
        <fullName evidence="4">RING-type E3 ubiquitin transferase</fullName>
        <ecNumber evidence="4">2.3.2.27</ecNumber>
    </recommendedName>
</protein>
<evidence type="ECO:0000256" key="6">
    <source>
        <dbReference type="ARBA" id="ARBA00022692"/>
    </source>
</evidence>
<sequence length="931" mass="104453">MAIFKNHINFHPWILLTFSFSVFLFFSSNFVSSFSTSTPSEIPYSDHCASFLPGATKSAFAYDAASPIYLPSHNGYYTAIDPPNMSYTRSVFDASNSLVLRLWGIYETDVPGMIGVEGALILRRGGTYYYGRNVTLSRSYYSNPVYDEHLNSYRRGSMRFKLHGFWSQSSGKLCLVGGRERGNYPRGESQNFPALLKLNNIKNSSTLTDLVTGTLESLLSSDQGDSKYFDPVSVMLFPRFNYEYALVSHELNDTTSSSSPEGDVSTPGFSLSSLPSSLCSLLFTRTFSMTYASHCSTSSEKKCNPLGESLSQLPGVLLLNKIDCLGPRSRLRLLIKLPISVSDIWYYRTLDPNTTLVGEGTWDEKKNQLFVVACRFLNATDSWAEARVGDCSTRLSLQFPAIWTIGNTSSIVGHVWSNKTETDSAYFDKIRFENSDNLLVGARGLKYKYTKIDKVRKWCPGKQPAKNKGEIYPSAASYDMRFDIFAERANRKVARGYAEPLTVGNQFYGRRWYQNLYSNSTSANEDTFEDFTYVNPTNISFVIGLFNRSWGLNETWDISAEGVYDSATGSLCMVGCRHVGLNHLLPTDSNVDCEILVKFQFPTTNSEDGPGYIKGTIESKRKNSDPLHFELLDLSSAAYVIVEAQESILRTDVEIIMALVSNSLACVFTVSQLFHLRRHPDVRPFLSLTMMVTLTSGYAIPLLMDLKSMIMTSFEIQNALLESGGWLEAKGLTEGVTAVILFLLQCYLLHTTWSARSSNENRRALQIAENEAVLVSSPLFAGCAFLSIFFTWRKRKHDLVMPSSAFITSYNENAFWDALKSYADLLLDGFLFPQILLNMFRDSREKLLSSFFYVGTTLVRLLPHAYGLYRAQNSGFKLVSIAWDVIIPLECLLFAAIVYLQQRFGGRCILPSKFRGSSVYDKVPNAGDGEM</sequence>
<comment type="pathway">
    <text evidence="3">Protein modification; protein ubiquitination.</text>
</comment>
<keyword evidence="6 10" id="KW-0812">Transmembrane</keyword>
<feature type="domain" description="DUF2921" evidence="12">
    <location>
        <begin position="263"/>
        <end position="430"/>
    </location>
</feature>
<dbReference type="Pfam" id="PF25333">
    <property type="entry name" value="DUF2921_N"/>
    <property type="match status" value="3"/>
</dbReference>
<comment type="caution">
    <text evidence="13">The sequence shown here is derived from an EMBL/GenBank/DDBJ whole genome shotgun (WGS) entry which is preliminary data.</text>
</comment>
<reference evidence="13" key="1">
    <citation type="submission" date="2023-07" db="EMBL/GenBank/DDBJ databases">
        <title>draft genome sequence of fig (Ficus carica).</title>
        <authorList>
            <person name="Takahashi T."/>
            <person name="Nishimura K."/>
        </authorList>
    </citation>
    <scope>NUCLEOTIDE SEQUENCE</scope>
</reference>
<accession>A0AA88A323</accession>
<comment type="subcellular location">
    <subcellularLocation>
        <location evidence="2">Endomembrane system</location>
        <topology evidence="2">Multi-pass membrane protein</topology>
    </subcellularLocation>
</comment>
<evidence type="ECO:0000256" key="2">
    <source>
        <dbReference type="ARBA" id="ARBA00004127"/>
    </source>
</evidence>
<organism evidence="13 14">
    <name type="scientific">Ficus carica</name>
    <name type="common">Common fig</name>
    <dbReference type="NCBI Taxonomy" id="3494"/>
    <lineage>
        <taxon>Eukaryota</taxon>
        <taxon>Viridiplantae</taxon>
        <taxon>Streptophyta</taxon>
        <taxon>Embryophyta</taxon>
        <taxon>Tracheophyta</taxon>
        <taxon>Spermatophyta</taxon>
        <taxon>Magnoliopsida</taxon>
        <taxon>eudicotyledons</taxon>
        <taxon>Gunneridae</taxon>
        <taxon>Pentapetalae</taxon>
        <taxon>rosids</taxon>
        <taxon>fabids</taxon>
        <taxon>Rosales</taxon>
        <taxon>Moraceae</taxon>
        <taxon>Ficeae</taxon>
        <taxon>Ficus</taxon>
    </lineage>
</organism>
<keyword evidence="8 10" id="KW-1133">Transmembrane helix</keyword>